<dbReference type="PANTHER" id="PTHR30006:SF2">
    <property type="entry name" value="ABC TRANSPORTER SUBSTRATE-BINDING PROTEIN"/>
    <property type="match status" value="1"/>
</dbReference>
<evidence type="ECO:0000256" key="1">
    <source>
        <dbReference type="ARBA" id="ARBA00022729"/>
    </source>
</evidence>
<dbReference type="Gene3D" id="3.40.190.10">
    <property type="entry name" value="Periplasmic binding protein-like II"/>
    <property type="match status" value="2"/>
</dbReference>
<dbReference type="GO" id="GO:0030976">
    <property type="term" value="F:thiamine pyrophosphate binding"/>
    <property type="evidence" value="ECO:0007669"/>
    <property type="project" value="TreeGrafter"/>
</dbReference>
<dbReference type="GO" id="GO:0015888">
    <property type="term" value="P:thiamine transport"/>
    <property type="evidence" value="ECO:0007669"/>
    <property type="project" value="TreeGrafter"/>
</dbReference>
<dbReference type="EMBL" id="BMIQ01000009">
    <property type="protein sequence ID" value="GGE21333.1"/>
    <property type="molecule type" value="Genomic_DNA"/>
</dbReference>
<dbReference type="InterPro" id="IPR006059">
    <property type="entry name" value="SBP"/>
</dbReference>
<reference evidence="3" key="1">
    <citation type="journal article" date="2014" name="Int. J. Syst. Evol. Microbiol.">
        <title>Complete genome sequence of Corynebacterium casei LMG S-19264T (=DSM 44701T), isolated from a smear-ripened cheese.</title>
        <authorList>
            <consortium name="US DOE Joint Genome Institute (JGI-PGF)"/>
            <person name="Walter F."/>
            <person name="Albersmeier A."/>
            <person name="Kalinowski J."/>
            <person name="Ruckert C."/>
        </authorList>
    </citation>
    <scope>NUCLEOTIDE SEQUENCE</scope>
    <source>
        <strain evidence="3">CGMCC 1.15367</strain>
    </source>
</reference>
<dbReference type="Pfam" id="PF13416">
    <property type="entry name" value="SBP_bac_8"/>
    <property type="match status" value="1"/>
</dbReference>
<dbReference type="GO" id="GO:0030975">
    <property type="term" value="F:thiamine binding"/>
    <property type="evidence" value="ECO:0007669"/>
    <property type="project" value="TreeGrafter"/>
</dbReference>
<evidence type="ECO:0000256" key="2">
    <source>
        <dbReference type="ARBA" id="ARBA00022764"/>
    </source>
</evidence>
<organism evidence="3 4">
    <name type="scientific">Aureimonas endophytica</name>
    <dbReference type="NCBI Taxonomy" id="2027858"/>
    <lineage>
        <taxon>Bacteria</taxon>
        <taxon>Pseudomonadati</taxon>
        <taxon>Pseudomonadota</taxon>
        <taxon>Alphaproteobacteria</taxon>
        <taxon>Hyphomicrobiales</taxon>
        <taxon>Aurantimonadaceae</taxon>
        <taxon>Aureimonas</taxon>
    </lineage>
</organism>
<keyword evidence="1" id="KW-0732">Signal</keyword>
<sequence>MMAGTAVPALAQERVTLVAYGGLFQERYTKAVIEPFMTANPDIAVEYFPLQGSAQMLGTLRAQKAAPQADMTIMDMSVAKTGTDEGLFDRVDEGVSPHVADLYPNARFENVAGVGLTFDNLVLLSDTQAVPTPPSSWGALRDPAYKGKVAMLAAPDLVGIGLTVVLDHAAGGTDPIANVDRGIAAMKEIAPNIQTWEPKPEIYPTVANGQVSLGVGWNARSQVNAETSGGRLAVTLPAEGSVLQINTINLVKNAPNAGAARRFIDYALSPEAQKSFTEAMYYAPTNRNADIAPGVIDRTVVKSMDAMIPLDWVALAAVRDRITEQWRRQVIPLSR</sequence>
<name>A0A917EDC7_9HYPH</name>
<accession>A0A917EDC7</accession>
<dbReference type="GO" id="GO:0030288">
    <property type="term" value="C:outer membrane-bounded periplasmic space"/>
    <property type="evidence" value="ECO:0007669"/>
    <property type="project" value="TreeGrafter"/>
</dbReference>
<comment type="caution">
    <text evidence="3">The sequence shown here is derived from an EMBL/GenBank/DDBJ whole genome shotgun (WGS) entry which is preliminary data.</text>
</comment>
<dbReference type="CDD" id="cd13589">
    <property type="entry name" value="PBP2_polyamine_RpCGA009"/>
    <property type="match status" value="1"/>
</dbReference>
<evidence type="ECO:0000313" key="4">
    <source>
        <dbReference type="Proteomes" id="UP000644699"/>
    </source>
</evidence>
<keyword evidence="4" id="KW-1185">Reference proteome</keyword>
<dbReference type="Proteomes" id="UP000644699">
    <property type="component" value="Unassembled WGS sequence"/>
</dbReference>
<reference evidence="3" key="2">
    <citation type="submission" date="2020-09" db="EMBL/GenBank/DDBJ databases">
        <authorList>
            <person name="Sun Q."/>
            <person name="Zhou Y."/>
        </authorList>
    </citation>
    <scope>NUCLEOTIDE SEQUENCE</scope>
    <source>
        <strain evidence="3">CGMCC 1.15367</strain>
    </source>
</reference>
<gene>
    <name evidence="3" type="ORF">GCM10011390_45810</name>
</gene>
<evidence type="ECO:0000313" key="3">
    <source>
        <dbReference type="EMBL" id="GGE21333.1"/>
    </source>
</evidence>
<keyword evidence="2" id="KW-0574">Periplasm</keyword>
<dbReference type="PANTHER" id="PTHR30006">
    <property type="entry name" value="THIAMINE-BINDING PERIPLASMIC PROTEIN-RELATED"/>
    <property type="match status" value="1"/>
</dbReference>
<proteinExistence type="predicted"/>
<dbReference type="AlphaFoldDB" id="A0A917EDC7"/>
<dbReference type="SUPFAM" id="SSF53850">
    <property type="entry name" value="Periplasmic binding protein-like II"/>
    <property type="match status" value="1"/>
</dbReference>
<protein>
    <submittedName>
        <fullName evidence="3">Polyamine ABC transporter substrate-binding protein</fullName>
    </submittedName>
</protein>